<keyword evidence="4" id="KW-1185">Reference proteome</keyword>
<name>A0A9P0DMN5_PHACE</name>
<dbReference type="AlphaFoldDB" id="A0A9P0DMN5"/>
<gene>
    <name evidence="3" type="ORF">PHAECO_LOCUS6218</name>
</gene>
<dbReference type="Pfam" id="PF16064">
    <property type="entry name" value="DUF4806"/>
    <property type="match status" value="1"/>
</dbReference>
<sequence length="333" mass="37828">MLENDDTEKEGIVAKQIQSKKESRVTLPKSKFSQNISDNSTDECMMRSAEEETGESEITPNVDTISSLLDPQINGKLEKLLANQEIIMKNQRKSLDNFNHSSTCQGNQQEIIQQLVTLQTTLDMMASHSVINNRTYAGYQNTLIAARDEIFFEPIDNLTALEKFESKLANKKDMEDNILKFSYVCGRNESGNGINNCYILVDKIFTRKFMTLCSWAGGARDGKEKIPFKMYKNVIGLVFRVVRLSDEDFTLKSCEEFFKAVIRNSTRRSSRKGKQRSKEINYDNAEEDTTKEITNASEEDNLNSHNNIAENDEATVEIASISDAAGFKEEERE</sequence>
<dbReference type="EMBL" id="OU896708">
    <property type="protein sequence ID" value="CAH1155430.1"/>
    <property type="molecule type" value="Genomic_DNA"/>
</dbReference>
<feature type="region of interest" description="Disordered" evidence="1">
    <location>
        <begin position="1"/>
        <end position="41"/>
    </location>
</feature>
<reference evidence="3" key="2">
    <citation type="submission" date="2022-10" db="EMBL/GenBank/DDBJ databases">
        <authorList>
            <consortium name="ENA_rothamsted_submissions"/>
            <consortium name="culmorum"/>
            <person name="King R."/>
        </authorList>
    </citation>
    <scope>NUCLEOTIDE SEQUENCE</scope>
</reference>
<feature type="domain" description="DUF4806" evidence="2">
    <location>
        <begin position="151"/>
        <end position="239"/>
    </location>
</feature>
<organism evidence="3 4">
    <name type="scientific">Phaedon cochleariae</name>
    <name type="common">Mustard beetle</name>
    <dbReference type="NCBI Taxonomy" id="80249"/>
    <lineage>
        <taxon>Eukaryota</taxon>
        <taxon>Metazoa</taxon>
        <taxon>Ecdysozoa</taxon>
        <taxon>Arthropoda</taxon>
        <taxon>Hexapoda</taxon>
        <taxon>Insecta</taxon>
        <taxon>Pterygota</taxon>
        <taxon>Neoptera</taxon>
        <taxon>Endopterygota</taxon>
        <taxon>Coleoptera</taxon>
        <taxon>Polyphaga</taxon>
        <taxon>Cucujiformia</taxon>
        <taxon>Chrysomeloidea</taxon>
        <taxon>Chrysomelidae</taxon>
        <taxon>Chrysomelinae</taxon>
        <taxon>Chrysomelini</taxon>
        <taxon>Phaedon</taxon>
    </lineage>
</organism>
<evidence type="ECO:0000313" key="3">
    <source>
        <dbReference type="EMBL" id="CAH1155430.1"/>
    </source>
</evidence>
<dbReference type="Proteomes" id="UP001153737">
    <property type="component" value="Chromosome 2"/>
</dbReference>
<dbReference type="InterPro" id="IPR032071">
    <property type="entry name" value="DUF4806"/>
</dbReference>
<accession>A0A9P0DMN5</accession>
<feature type="region of interest" description="Disordered" evidence="1">
    <location>
        <begin position="268"/>
        <end position="333"/>
    </location>
</feature>
<evidence type="ECO:0000256" key="1">
    <source>
        <dbReference type="SAM" id="MobiDB-lite"/>
    </source>
</evidence>
<reference evidence="3" key="1">
    <citation type="submission" date="2022-01" db="EMBL/GenBank/DDBJ databases">
        <authorList>
            <person name="King R."/>
        </authorList>
    </citation>
    <scope>NUCLEOTIDE SEQUENCE</scope>
</reference>
<proteinExistence type="predicted"/>
<evidence type="ECO:0000313" key="4">
    <source>
        <dbReference type="Proteomes" id="UP001153737"/>
    </source>
</evidence>
<dbReference type="OrthoDB" id="6775595at2759"/>
<protein>
    <recommendedName>
        <fullName evidence="2">DUF4806 domain-containing protein</fullName>
    </recommendedName>
</protein>
<evidence type="ECO:0000259" key="2">
    <source>
        <dbReference type="Pfam" id="PF16064"/>
    </source>
</evidence>